<accession>A0ABS6FZG9</accession>
<evidence type="ECO:0000313" key="6">
    <source>
        <dbReference type="Proteomes" id="UP000779508"/>
    </source>
</evidence>
<keyword evidence="1 4" id="KW-0805">Transcription regulation</keyword>
<comment type="caution">
    <text evidence="5">The sequence shown here is derived from an EMBL/GenBank/DDBJ whole genome shotgun (WGS) entry which is preliminary data.</text>
</comment>
<evidence type="ECO:0000256" key="2">
    <source>
        <dbReference type="ARBA" id="ARBA00023125"/>
    </source>
</evidence>
<evidence type="ECO:0000256" key="1">
    <source>
        <dbReference type="ARBA" id="ARBA00023015"/>
    </source>
</evidence>
<dbReference type="InterPro" id="IPR052362">
    <property type="entry name" value="HTH-GbsR_regulator"/>
</dbReference>
<dbReference type="PIRSF" id="PIRSF006707">
    <property type="entry name" value="MJ1563"/>
    <property type="match status" value="1"/>
</dbReference>
<dbReference type="RefSeq" id="WP_216414837.1">
    <property type="nucleotide sequence ID" value="NZ_JAHLQK010000001.1"/>
</dbReference>
<keyword evidence="3 4" id="KW-0804">Transcription</keyword>
<dbReference type="InterPro" id="IPR026282">
    <property type="entry name" value="MJ1563"/>
</dbReference>
<evidence type="ECO:0000313" key="5">
    <source>
        <dbReference type="EMBL" id="MBU5675349.1"/>
    </source>
</evidence>
<dbReference type="PANTHER" id="PTHR38465">
    <property type="entry name" value="HTH-TYPE TRANSCRIPTIONAL REGULATOR MJ1563-RELATED"/>
    <property type="match status" value="1"/>
</dbReference>
<proteinExistence type="inferred from homology"/>
<keyword evidence="2 4" id="KW-0238">DNA-binding</keyword>
<gene>
    <name evidence="5" type="ORF">KQI88_02830</name>
</gene>
<name>A0ABS6FZG9_9FIRM</name>
<dbReference type="EMBL" id="JAHLQK010000001">
    <property type="protein sequence ID" value="MBU5675349.1"/>
    <property type="molecule type" value="Genomic_DNA"/>
</dbReference>
<organism evidence="5 6">
    <name type="scientific">Alkaliphilus flagellatus</name>
    <dbReference type="NCBI Taxonomy" id="2841507"/>
    <lineage>
        <taxon>Bacteria</taxon>
        <taxon>Bacillati</taxon>
        <taxon>Bacillota</taxon>
        <taxon>Clostridia</taxon>
        <taxon>Peptostreptococcales</taxon>
        <taxon>Natronincolaceae</taxon>
        <taxon>Alkaliphilus</taxon>
    </lineage>
</organism>
<keyword evidence="6" id="KW-1185">Reference proteome</keyword>
<protein>
    <recommendedName>
        <fullName evidence="4">HTH-type transcriptional regulator</fullName>
    </recommendedName>
</protein>
<dbReference type="PANTHER" id="PTHR38465:SF1">
    <property type="entry name" value="HTH-TYPE TRANSCRIPTIONAL REGULATOR MJ1563-RELATED"/>
    <property type="match status" value="1"/>
</dbReference>
<evidence type="ECO:0000256" key="3">
    <source>
        <dbReference type="ARBA" id="ARBA00023163"/>
    </source>
</evidence>
<dbReference type="Proteomes" id="UP000779508">
    <property type="component" value="Unassembled WGS sequence"/>
</dbReference>
<reference evidence="5 6" key="1">
    <citation type="submission" date="2021-06" db="EMBL/GenBank/DDBJ databases">
        <authorList>
            <person name="Sun Q."/>
            <person name="Li D."/>
        </authorList>
    </citation>
    <scope>NUCLEOTIDE SEQUENCE [LARGE SCALE GENOMIC DNA]</scope>
    <source>
        <strain evidence="5 6">MSJ-5</strain>
    </source>
</reference>
<sequence>MTQNDIQIINEIEEIKNEAILTLAKLINLYGLTLSESRLFSIMFLENNPMTLDEMSQSLGMSKTSMSTGVRSLLDAQMVERIWKKGIRKDLYMVEKDLYKTFSNAFIENWHSAIYHNTKTFNEISEQLNIISPKVDDPELQIALSQYSQKIDSIIHFYKWLAEVFKEIQEKIESRQ</sequence>
<comment type="similarity">
    <text evidence="4">Belongs to the GbsR family.</text>
</comment>
<evidence type="ECO:0000256" key="4">
    <source>
        <dbReference type="PIRNR" id="PIRNR006707"/>
    </source>
</evidence>